<keyword evidence="3" id="KW-1185">Reference proteome</keyword>
<dbReference type="PROSITE" id="PS51257">
    <property type="entry name" value="PROKAR_LIPOPROTEIN"/>
    <property type="match status" value="1"/>
</dbReference>
<keyword evidence="1" id="KW-0732">Signal</keyword>
<evidence type="ECO:0000313" key="2">
    <source>
        <dbReference type="EMBL" id="KAG8184260.1"/>
    </source>
</evidence>
<name>A0AAV6UIL7_9ARAC</name>
<dbReference type="Proteomes" id="UP000827092">
    <property type="component" value="Unassembled WGS sequence"/>
</dbReference>
<proteinExistence type="predicted"/>
<evidence type="ECO:0008006" key="4">
    <source>
        <dbReference type="Google" id="ProtNLM"/>
    </source>
</evidence>
<evidence type="ECO:0000313" key="3">
    <source>
        <dbReference type="Proteomes" id="UP000827092"/>
    </source>
</evidence>
<organism evidence="2 3">
    <name type="scientific">Oedothorax gibbosus</name>
    <dbReference type="NCBI Taxonomy" id="931172"/>
    <lineage>
        <taxon>Eukaryota</taxon>
        <taxon>Metazoa</taxon>
        <taxon>Ecdysozoa</taxon>
        <taxon>Arthropoda</taxon>
        <taxon>Chelicerata</taxon>
        <taxon>Arachnida</taxon>
        <taxon>Araneae</taxon>
        <taxon>Araneomorphae</taxon>
        <taxon>Entelegynae</taxon>
        <taxon>Araneoidea</taxon>
        <taxon>Linyphiidae</taxon>
        <taxon>Erigoninae</taxon>
        <taxon>Oedothorax</taxon>
    </lineage>
</organism>
<protein>
    <recommendedName>
        <fullName evidence="4">Secreted protein</fullName>
    </recommendedName>
</protein>
<accession>A0AAV6UIL7</accession>
<evidence type="ECO:0000256" key="1">
    <source>
        <dbReference type="SAM" id="SignalP"/>
    </source>
</evidence>
<reference evidence="2 3" key="1">
    <citation type="journal article" date="2022" name="Nat. Ecol. Evol.">
        <title>A masculinizing supergene underlies an exaggerated male reproductive morph in a spider.</title>
        <authorList>
            <person name="Hendrickx F."/>
            <person name="De Corte Z."/>
            <person name="Sonet G."/>
            <person name="Van Belleghem S.M."/>
            <person name="Kostlbacher S."/>
            <person name="Vangestel C."/>
        </authorList>
    </citation>
    <scope>NUCLEOTIDE SEQUENCE [LARGE SCALE GENOMIC DNA]</scope>
    <source>
        <strain evidence="2">W744_W776</strain>
    </source>
</reference>
<dbReference type="AlphaFoldDB" id="A0AAV6UIL7"/>
<sequence>MPSAVTRSFCMQFFVYVVIACFLWNAVGCCENATETGPIGLFLHPTLNTCITDIIRAVCNALRPNPMKRNTELINSILGLPRVLQEAGR</sequence>
<feature type="signal peptide" evidence="1">
    <location>
        <begin position="1"/>
        <end position="29"/>
    </location>
</feature>
<comment type="caution">
    <text evidence="2">The sequence shown here is derived from an EMBL/GenBank/DDBJ whole genome shotgun (WGS) entry which is preliminary data.</text>
</comment>
<gene>
    <name evidence="2" type="ORF">JTE90_001079</name>
</gene>
<dbReference type="EMBL" id="JAFNEN010000380">
    <property type="protein sequence ID" value="KAG8184260.1"/>
    <property type="molecule type" value="Genomic_DNA"/>
</dbReference>
<feature type="chain" id="PRO_5043563365" description="Secreted protein" evidence="1">
    <location>
        <begin position="30"/>
        <end position="89"/>
    </location>
</feature>